<gene>
    <name evidence="1" type="ORF">DPMN_132176</name>
</gene>
<dbReference type="Proteomes" id="UP000828390">
    <property type="component" value="Unassembled WGS sequence"/>
</dbReference>
<accession>A0A9D4FR32</accession>
<name>A0A9D4FR32_DREPO</name>
<keyword evidence="2" id="KW-1185">Reference proteome</keyword>
<proteinExistence type="predicted"/>
<comment type="caution">
    <text evidence="1">The sequence shown here is derived from an EMBL/GenBank/DDBJ whole genome shotgun (WGS) entry which is preliminary data.</text>
</comment>
<organism evidence="1 2">
    <name type="scientific">Dreissena polymorpha</name>
    <name type="common">Zebra mussel</name>
    <name type="synonym">Mytilus polymorpha</name>
    <dbReference type="NCBI Taxonomy" id="45954"/>
    <lineage>
        <taxon>Eukaryota</taxon>
        <taxon>Metazoa</taxon>
        <taxon>Spiralia</taxon>
        <taxon>Lophotrochozoa</taxon>
        <taxon>Mollusca</taxon>
        <taxon>Bivalvia</taxon>
        <taxon>Autobranchia</taxon>
        <taxon>Heteroconchia</taxon>
        <taxon>Euheterodonta</taxon>
        <taxon>Imparidentia</taxon>
        <taxon>Neoheterodontei</taxon>
        <taxon>Myida</taxon>
        <taxon>Dreissenoidea</taxon>
        <taxon>Dreissenidae</taxon>
        <taxon>Dreissena</taxon>
    </lineage>
</organism>
<evidence type="ECO:0000313" key="2">
    <source>
        <dbReference type="Proteomes" id="UP000828390"/>
    </source>
</evidence>
<protein>
    <submittedName>
        <fullName evidence="1">Uncharacterized protein</fullName>
    </submittedName>
</protein>
<sequence length="148" mass="16289">MDMKVAECHGFTENSDIQIKEEFNDTELNSSEFSNVNAIVEQHGNDNSCLEISKTEFFGSDFNDKNNASLENNPETIAAVESGGTVMQSLELNTEYCSVMLPSVYVEDTESLDLNSELTLNTQTGDKIDPSFEEAGSNAELTQSQLLL</sequence>
<evidence type="ECO:0000313" key="1">
    <source>
        <dbReference type="EMBL" id="KAH3803904.1"/>
    </source>
</evidence>
<dbReference type="EMBL" id="JAIWYP010000006">
    <property type="protein sequence ID" value="KAH3803904.1"/>
    <property type="molecule type" value="Genomic_DNA"/>
</dbReference>
<reference evidence="1" key="2">
    <citation type="submission" date="2020-11" db="EMBL/GenBank/DDBJ databases">
        <authorList>
            <person name="McCartney M.A."/>
            <person name="Auch B."/>
            <person name="Kono T."/>
            <person name="Mallez S."/>
            <person name="Becker A."/>
            <person name="Gohl D.M."/>
            <person name="Silverstein K.A.T."/>
            <person name="Koren S."/>
            <person name="Bechman K.B."/>
            <person name="Herman A."/>
            <person name="Abrahante J.E."/>
            <person name="Garbe J."/>
        </authorList>
    </citation>
    <scope>NUCLEOTIDE SEQUENCE</scope>
    <source>
        <strain evidence="1">Duluth1</strain>
        <tissue evidence="1">Whole animal</tissue>
    </source>
</reference>
<dbReference type="AlphaFoldDB" id="A0A9D4FR32"/>
<reference evidence="1" key="1">
    <citation type="journal article" date="2019" name="bioRxiv">
        <title>The Genome of the Zebra Mussel, Dreissena polymorpha: A Resource for Invasive Species Research.</title>
        <authorList>
            <person name="McCartney M.A."/>
            <person name="Auch B."/>
            <person name="Kono T."/>
            <person name="Mallez S."/>
            <person name="Zhang Y."/>
            <person name="Obille A."/>
            <person name="Becker A."/>
            <person name="Abrahante J.E."/>
            <person name="Garbe J."/>
            <person name="Badalamenti J.P."/>
            <person name="Herman A."/>
            <person name="Mangelson H."/>
            <person name="Liachko I."/>
            <person name="Sullivan S."/>
            <person name="Sone E.D."/>
            <person name="Koren S."/>
            <person name="Silverstein K.A.T."/>
            <person name="Beckman K.B."/>
            <person name="Gohl D.M."/>
        </authorList>
    </citation>
    <scope>NUCLEOTIDE SEQUENCE</scope>
    <source>
        <strain evidence="1">Duluth1</strain>
        <tissue evidence="1">Whole animal</tissue>
    </source>
</reference>